<dbReference type="PANTHER" id="PTHR30153">
    <property type="entry name" value="REPLICATIVE DNA HELICASE DNAB"/>
    <property type="match status" value="1"/>
</dbReference>
<evidence type="ECO:0000256" key="3">
    <source>
        <dbReference type="ARBA" id="ARBA00022705"/>
    </source>
</evidence>
<dbReference type="InterPro" id="IPR003593">
    <property type="entry name" value="AAA+_ATPase"/>
</dbReference>
<comment type="similarity">
    <text evidence="1 12">Belongs to the helicase family. DnaB subfamily.</text>
</comment>
<dbReference type="Gene3D" id="3.40.50.300">
    <property type="entry name" value="P-loop containing nucleotide triphosphate hydrolases"/>
    <property type="match status" value="1"/>
</dbReference>
<proteinExistence type="inferred from homology"/>
<keyword evidence="6 12" id="KW-0347">Helicase</keyword>
<dbReference type="CDD" id="cd00984">
    <property type="entry name" value="DnaB_C"/>
    <property type="match status" value="1"/>
</dbReference>
<organism evidence="14 15">
    <name type="scientific">Mesomycoplasma conjunctivae (strain ATCC 25834 / NCTC 10147 / HRC/581)</name>
    <name type="common">Mycoplasma conjunctivae</name>
    <dbReference type="NCBI Taxonomy" id="572263"/>
    <lineage>
        <taxon>Bacteria</taxon>
        <taxon>Bacillati</taxon>
        <taxon>Mycoplasmatota</taxon>
        <taxon>Mycoplasmoidales</taxon>
        <taxon>Metamycoplasmataceae</taxon>
        <taxon>Mesomycoplasma</taxon>
    </lineage>
</organism>
<evidence type="ECO:0000256" key="12">
    <source>
        <dbReference type="RuleBase" id="RU362085"/>
    </source>
</evidence>
<keyword evidence="3 12" id="KW-0235">DNA replication</keyword>
<dbReference type="SUPFAM" id="SSF52540">
    <property type="entry name" value="P-loop containing nucleoside triphosphate hydrolases"/>
    <property type="match status" value="1"/>
</dbReference>
<dbReference type="GO" id="GO:0005524">
    <property type="term" value="F:ATP binding"/>
    <property type="evidence" value="ECO:0007669"/>
    <property type="project" value="UniProtKB-UniRule"/>
</dbReference>
<gene>
    <name evidence="14" type="primary">dnaB</name>
    <name evidence="14" type="ordered locus">MCJ_003680</name>
</gene>
<dbReference type="InterPro" id="IPR007694">
    <property type="entry name" value="DNA_helicase_DnaB-like_C"/>
</dbReference>
<dbReference type="AlphaFoldDB" id="C5J6G5"/>
<evidence type="ECO:0000313" key="14">
    <source>
        <dbReference type="EMBL" id="CAT05057.1"/>
    </source>
</evidence>
<dbReference type="PROSITE" id="PS51199">
    <property type="entry name" value="SF4_HELICASE"/>
    <property type="match status" value="1"/>
</dbReference>
<dbReference type="InterPro" id="IPR036185">
    <property type="entry name" value="DNA_heli_DnaB-like_N_sf"/>
</dbReference>
<dbReference type="InterPro" id="IPR027417">
    <property type="entry name" value="P-loop_NTPase"/>
</dbReference>
<dbReference type="KEGG" id="mco:MCJ_003680"/>
<dbReference type="Pfam" id="PF03796">
    <property type="entry name" value="DnaB_C"/>
    <property type="match status" value="1"/>
</dbReference>
<keyword evidence="5 12" id="KW-0378">Hydrolase</keyword>
<evidence type="ECO:0000256" key="4">
    <source>
        <dbReference type="ARBA" id="ARBA00022741"/>
    </source>
</evidence>
<keyword evidence="15" id="KW-1185">Reference proteome</keyword>
<dbReference type="GO" id="GO:1990077">
    <property type="term" value="C:primosome complex"/>
    <property type="evidence" value="ECO:0007669"/>
    <property type="project" value="UniProtKB-UniRule"/>
</dbReference>
<keyword evidence="2 12" id="KW-0639">Primosome</keyword>
<evidence type="ECO:0000256" key="10">
    <source>
        <dbReference type="ARBA" id="ARBA00048954"/>
    </source>
</evidence>
<evidence type="ECO:0000256" key="9">
    <source>
        <dbReference type="ARBA" id="ARBA00023235"/>
    </source>
</evidence>
<dbReference type="Gene3D" id="1.10.860.10">
    <property type="entry name" value="DNAb Helicase, Chain A"/>
    <property type="match status" value="1"/>
</dbReference>
<evidence type="ECO:0000256" key="5">
    <source>
        <dbReference type="ARBA" id="ARBA00022801"/>
    </source>
</evidence>
<dbReference type="Proteomes" id="UP000001491">
    <property type="component" value="Chromosome"/>
</dbReference>
<evidence type="ECO:0000256" key="6">
    <source>
        <dbReference type="ARBA" id="ARBA00022806"/>
    </source>
</evidence>
<reference evidence="15" key="1">
    <citation type="journal article" date="2009" name="BMC Bioinformatics">
        <title>The Mycoplasma conjunctivae genome sequencing, annotation and analysis.</title>
        <authorList>
            <person name="Calderon-Copete S.P."/>
            <person name="Wigger G."/>
            <person name="Wunderlin C."/>
            <person name="Schmidheini T."/>
            <person name="Frey J."/>
            <person name="Quail M.A."/>
            <person name="Falquet L."/>
        </authorList>
    </citation>
    <scope>NUCLEOTIDE SEQUENCE [LARGE SCALE GENOMIC DNA]</scope>
    <source>
        <strain evidence="15">ATCC 25834 / NCTC 10147 / HRC/581</strain>
    </source>
</reference>
<evidence type="ECO:0000256" key="11">
    <source>
        <dbReference type="NCBIfam" id="TIGR00665"/>
    </source>
</evidence>
<dbReference type="EC" id="5.6.2.3" evidence="11 12"/>
<dbReference type="GO" id="GO:0006269">
    <property type="term" value="P:DNA replication, synthesis of primer"/>
    <property type="evidence" value="ECO:0007669"/>
    <property type="project" value="UniProtKB-UniRule"/>
</dbReference>
<name>C5J6G5_MESCH</name>
<feature type="domain" description="SF4 helicase" evidence="13">
    <location>
        <begin position="183"/>
        <end position="457"/>
    </location>
</feature>
<dbReference type="Pfam" id="PF00772">
    <property type="entry name" value="DnaB"/>
    <property type="match status" value="1"/>
</dbReference>
<dbReference type="GO" id="GO:0003677">
    <property type="term" value="F:DNA binding"/>
    <property type="evidence" value="ECO:0007669"/>
    <property type="project" value="UniProtKB-UniRule"/>
</dbReference>
<dbReference type="HOGENOM" id="CLU_005373_0_1_14"/>
<dbReference type="PANTHER" id="PTHR30153:SF2">
    <property type="entry name" value="REPLICATIVE DNA HELICASE"/>
    <property type="match status" value="1"/>
</dbReference>
<dbReference type="SMART" id="SM00382">
    <property type="entry name" value="AAA"/>
    <property type="match status" value="1"/>
</dbReference>
<dbReference type="InterPro" id="IPR007692">
    <property type="entry name" value="DNA_helicase_DnaB"/>
</dbReference>
<keyword evidence="7 12" id="KW-0067">ATP-binding</keyword>
<evidence type="ECO:0000256" key="2">
    <source>
        <dbReference type="ARBA" id="ARBA00022515"/>
    </source>
</evidence>
<evidence type="ECO:0000256" key="1">
    <source>
        <dbReference type="ARBA" id="ARBA00008428"/>
    </source>
</evidence>
<keyword evidence="8 12" id="KW-0238">DNA-binding</keyword>
<dbReference type="NCBIfam" id="TIGR00665">
    <property type="entry name" value="DnaB"/>
    <property type="match status" value="1"/>
</dbReference>
<dbReference type="SUPFAM" id="SSF48024">
    <property type="entry name" value="N-terminal domain of DnaB helicase"/>
    <property type="match status" value="1"/>
</dbReference>
<dbReference type="GO" id="GO:0043139">
    <property type="term" value="F:5'-3' DNA helicase activity"/>
    <property type="evidence" value="ECO:0007669"/>
    <property type="project" value="UniProtKB-EC"/>
</dbReference>
<evidence type="ECO:0000256" key="7">
    <source>
        <dbReference type="ARBA" id="ARBA00022840"/>
    </source>
</evidence>
<comment type="function">
    <text evidence="12">The main replicative DNA helicase, it participates in initiation and elongation during chromosome replication. Travels ahead of the DNA replisome, separating dsDNA into templates for DNA synthesis. A processive ATP-dependent 5'-3' DNA helicase it has DNA-dependent ATPase activity.</text>
</comment>
<keyword evidence="4 12" id="KW-0547">Nucleotide-binding</keyword>
<comment type="catalytic activity">
    <reaction evidence="10 12">
        <text>ATP + H2O = ADP + phosphate + H(+)</text>
        <dbReference type="Rhea" id="RHEA:13065"/>
        <dbReference type="ChEBI" id="CHEBI:15377"/>
        <dbReference type="ChEBI" id="CHEBI:15378"/>
        <dbReference type="ChEBI" id="CHEBI:30616"/>
        <dbReference type="ChEBI" id="CHEBI:43474"/>
        <dbReference type="ChEBI" id="CHEBI:456216"/>
        <dbReference type="EC" id="5.6.2.3"/>
    </reaction>
</comment>
<accession>C5J6G5</accession>
<dbReference type="EMBL" id="FM864216">
    <property type="protein sequence ID" value="CAT05057.1"/>
    <property type="molecule type" value="Genomic_DNA"/>
</dbReference>
<dbReference type="GO" id="GO:0016887">
    <property type="term" value="F:ATP hydrolysis activity"/>
    <property type="evidence" value="ECO:0007669"/>
    <property type="project" value="RHEA"/>
</dbReference>
<sequence length="461" mass="52683">METKFKPLKMSNHRYNAPDIERIILTYFLRRPDKVHRYINLLSEEDFSDKQLSIIFLAIKKLMNNNGSFSVELLIEHLRSYGKLELIGGLPTIANLSKSFLVFDNTIEQYIKIVTEKTALRNLKKLLEESLKNIDNSTLSSSELSSHLQSQINQINYANTSDNFTSVSSVSSEILDYLVQNRNRDSFKGLSTGYTNIDNTTSGLQPGELIILAARPSVGKTAFALNIARNVCANKKSVLFFSLEMSDKDLVTRILSLETNIDSSLFKTPKYLKEEQFEIITSAINHQIANYQMLINDSGSINIDDIYWQVWKRFKNNEKFDLIILDYLQLINSSQKQRSDSRQVEVSIISRKLKQLARDVNVPIIALSQLSRSVEKREDKLPMLSDLRESGAIEQDADIVAFLYRADYYNKQKGSEEISDDSPTQLRIAKNRSGPTGILDFIFIPRQGLFVEQEWNGDSDE</sequence>
<keyword evidence="9" id="KW-0413">Isomerase</keyword>
<evidence type="ECO:0000259" key="13">
    <source>
        <dbReference type="PROSITE" id="PS51199"/>
    </source>
</evidence>
<dbReference type="InterPro" id="IPR007693">
    <property type="entry name" value="DNA_helicase_DnaB-like_N"/>
</dbReference>
<evidence type="ECO:0000313" key="15">
    <source>
        <dbReference type="Proteomes" id="UP000001491"/>
    </source>
</evidence>
<dbReference type="eggNOG" id="COG0305">
    <property type="taxonomic scope" value="Bacteria"/>
</dbReference>
<protein>
    <recommendedName>
        <fullName evidence="11 12">Replicative DNA helicase</fullName>
        <ecNumber evidence="11 12">5.6.2.3</ecNumber>
    </recommendedName>
</protein>
<dbReference type="GO" id="GO:0005829">
    <property type="term" value="C:cytosol"/>
    <property type="evidence" value="ECO:0007669"/>
    <property type="project" value="TreeGrafter"/>
</dbReference>
<evidence type="ECO:0000256" key="8">
    <source>
        <dbReference type="ARBA" id="ARBA00023125"/>
    </source>
</evidence>
<dbReference type="InterPro" id="IPR016136">
    <property type="entry name" value="DNA_helicase_N/primase_C"/>
</dbReference>